<keyword evidence="1" id="KW-0175">Coiled coil</keyword>
<feature type="compositionally biased region" description="Basic and acidic residues" evidence="2">
    <location>
        <begin position="231"/>
        <end position="255"/>
    </location>
</feature>
<feature type="compositionally biased region" description="Basic residues" evidence="2">
    <location>
        <begin position="46"/>
        <end position="58"/>
    </location>
</feature>
<dbReference type="EMBL" id="WHVB01000006">
    <property type="protein sequence ID" value="KAF8482127.1"/>
    <property type="molecule type" value="Genomic_DNA"/>
</dbReference>
<dbReference type="OrthoDB" id="5592879at2759"/>
<evidence type="ECO:0000313" key="5">
    <source>
        <dbReference type="Proteomes" id="UP000759537"/>
    </source>
</evidence>
<dbReference type="InterPro" id="IPR033338">
    <property type="entry name" value="Spc105/Spc7"/>
</dbReference>
<dbReference type="GO" id="GO:0000776">
    <property type="term" value="C:kinetochore"/>
    <property type="evidence" value="ECO:0007669"/>
    <property type="project" value="TreeGrafter"/>
</dbReference>
<dbReference type="Proteomes" id="UP000759537">
    <property type="component" value="Unassembled WGS sequence"/>
</dbReference>
<protein>
    <submittedName>
        <fullName evidence="4">Spc7 kinetochore protein-domain-containing protein</fullName>
    </submittedName>
</protein>
<feature type="region of interest" description="Disordered" evidence="2">
    <location>
        <begin position="106"/>
        <end position="155"/>
    </location>
</feature>
<dbReference type="SMART" id="SM00787">
    <property type="entry name" value="Spc7"/>
    <property type="match status" value="1"/>
</dbReference>
<organism evidence="4 5">
    <name type="scientific">Russula ochroleuca</name>
    <dbReference type="NCBI Taxonomy" id="152965"/>
    <lineage>
        <taxon>Eukaryota</taxon>
        <taxon>Fungi</taxon>
        <taxon>Dikarya</taxon>
        <taxon>Basidiomycota</taxon>
        <taxon>Agaricomycotina</taxon>
        <taxon>Agaricomycetes</taxon>
        <taxon>Russulales</taxon>
        <taxon>Russulaceae</taxon>
        <taxon>Russula</taxon>
    </lineage>
</organism>
<name>A0A9P5MZ06_9AGAM</name>
<accession>A0A9P5MZ06</accession>
<feature type="compositionally biased region" description="Basic and acidic residues" evidence="2">
    <location>
        <begin position="508"/>
        <end position="524"/>
    </location>
</feature>
<feature type="compositionally biased region" description="Low complexity" evidence="2">
    <location>
        <begin position="528"/>
        <end position="552"/>
    </location>
</feature>
<dbReference type="Pfam" id="PF18210">
    <property type="entry name" value="Knl1_RWD_C"/>
    <property type="match status" value="1"/>
</dbReference>
<sequence length="1186" mass="130318">MSPSPSRRKSIAVTHQVNKSRPAHKRRPHSITPGDSVLKQLSPASRARRSIGPRKSILKSRPSLAADDADDITQTMDFTRVSINDNATRKSLGRRVSFASHAQVRVFEKDPNRGDTSSAVTNEPGSSTQSGAIVQDENDYPGASSMTRRRSSLRRSAVFSENGEASMDMDSDLGSSPLPAGFLVQGSFLQDEEADDVSGAWDEEADMDLTTNLAAGRSRKSSLGLSSLPQPREDMSLDDHSLYEDMKHDSEDDLSRGQSEPTEFTVPLSESLRKQEPPSAEWLALRAMTHAGDSPYEPPLSDLDEDEPRAQGGGVGLGEEDMDLTEAETRLRRMRESLGLTDIAQEDSFTSSEGSSIGGGDNQTVNLTNIWRESLGTDSSSVMSLTNVQGGSGESSADEAVNRVLPPTLSPEDPPAPSEQPVPFKPTLATPLVDVTGLLHNPPPPLVPAVFAKPGHVFSAPKHAPLSPSKLKSPASPRKVGTAAFALPVARPQSKKRMATPGAEDEDPFHSEGRKSPHKPETPRRSPSKPTSAPAPTTSVATSSTVRRSSTAGLRRPSGYFAQRKSLGPSGVPNIPRPASPQKKAAQRRASEVGILDIDQNAVNFGRENVEPSSSLPHPRFSIEGPSKEAGLSDPSESLSPIPPPLFAETSSIPSAESEAPAAQPTVTFADIEAAEQWRNNVQPLSITEDDDPPISIEQFFNMTGIRFLDELSAPRRSTILPSQLQSAQRRASLQTETTLAGYAIAMAVDAPQLELYSHVAADLQRWIEHSKEIYRQAEGEATKVTPMLFREYSIADEQTQAELLQQLKLIKANNHATARSQWYDWRLQWVEQLYAIADQGFSELEQDASTLETIIQQAENLVPLLREEHAQVIKEFEQEQSIATDIENCDQGYLSELKTTLAEQGTALDEFRVEVAEANAKLERLDEKLRDLKTEKAEMTSSIEASQRTLHIQKNSTQAEAFRLKDELASLEELHLWHTTRVHADLFEFVYASRFHVRIPCTKFKPLKGQIQIAKTKEMLVRLKDQFPRFTDLTIKAAQQRLASSPTNLGIKQIVQGLGDFWSGCAQLRTHFAFLSIKYPVSVDPQPPRNNNDLQGLVTTATVLLPSVKVKLFISFILDADTLWAWPMSIGNVDCQIKKAYGPDIDIERIRNTVLQRMSKSTPDDNHACFLDSCIEATLDYEVVE</sequence>
<feature type="compositionally biased region" description="Basic residues" evidence="2">
    <location>
        <begin position="1"/>
        <end position="10"/>
    </location>
</feature>
<reference evidence="4" key="2">
    <citation type="journal article" date="2020" name="Nat. Commun.">
        <title>Large-scale genome sequencing of mycorrhizal fungi provides insights into the early evolution of symbiotic traits.</title>
        <authorList>
            <person name="Miyauchi S."/>
            <person name="Kiss E."/>
            <person name="Kuo A."/>
            <person name="Drula E."/>
            <person name="Kohler A."/>
            <person name="Sanchez-Garcia M."/>
            <person name="Morin E."/>
            <person name="Andreopoulos B."/>
            <person name="Barry K.W."/>
            <person name="Bonito G."/>
            <person name="Buee M."/>
            <person name="Carver A."/>
            <person name="Chen C."/>
            <person name="Cichocki N."/>
            <person name="Clum A."/>
            <person name="Culley D."/>
            <person name="Crous P.W."/>
            <person name="Fauchery L."/>
            <person name="Girlanda M."/>
            <person name="Hayes R.D."/>
            <person name="Keri Z."/>
            <person name="LaButti K."/>
            <person name="Lipzen A."/>
            <person name="Lombard V."/>
            <person name="Magnuson J."/>
            <person name="Maillard F."/>
            <person name="Murat C."/>
            <person name="Nolan M."/>
            <person name="Ohm R.A."/>
            <person name="Pangilinan J."/>
            <person name="Pereira M.F."/>
            <person name="Perotto S."/>
            <person name="Peter M."/>
            <person name="Pfister S."/>
            <person name="Riley R."/>
            <person name="Sitrit Y."/>
            <person name="Stielow J.B."/>
            <person name="Szollosi G."/>
            <person name="Zifcakova L."/>
            <person name="Stursova M."/>
            <person name="Spatafora J.W."/>
            <person name="Tedersoo L."/>
            <person name="Vaario L.M."/>
            <person name="Yamada A."/>
            <person name="Yan M."/>
            <person name="Wang P."/>
            <person name="Xu J."/>
            <person name="Bruns T."/>
            <person name="Baldrian P."/>
            <person name="Vilgalys R."/>
            <person name="Dunand C."/>
            <person name="Henrissat B."/>
            <person name="Grigoriev I.V."/>
            <person name="Hibbett D."/>
            <person name="Nagy L.G."/>
            <person name="Martin F.M."/>
        </authorList>
    </citation>
    <scope>NUCLEOTIDE SEQUENCE</scope>
    <source>
        <strain evidence="4">Prilba</strain>
    </source>
</reference>
<evidence type="ECO:0000256" key="1">
    <source>
        <dbReference type="SAM" id="Coils"/>
    </source>
</evidence>
<dbReference type="PANTHER" id="PTHR28260">
    <property type="entry name" value="SPINDLE POLE BODY COMPONENT SPC105"/>
    <property type="match status" value="1"/>
</dbReference>
<feature type="region of interest" description="Disordered" evidence="2">
    <location>
        <begin position="462"/>
        <end position="664"/>
    </location>
</feature>
<evidence type="ECO:0000256" key="2">
    <source>
        <dbReference type="SAM" id="MobiDB-lite"/>
    </source>
</evidence>
<feature type="region of interest" description="Disordered" evidence="2">
    <location>
        <begin position="404"/>
        <end position="424"/>
    </location>
</feature>
<feature type="coiled-coil region" evidence="1">
    <location>
        <begin position="842"/>
        <end position="876"/>
    </location>
</feature>
<dbReference type="PANTHER" id="PTHR28260:SF1">
    <property type="entry name" value="SPINDLE POLE BODY COMPONENT SPC105"/>
    <property type="match status" value="1"/>
</dbReference>
<dbReference type="AlphaFoldDB" id="A0A9P5MZ06"/>
<evidence type="ECO:0000259" key="3">
    <source>
        <dbReference type="SMART" id="SM00787"/>
    </source>
</evidence>
<dbReference type="InterPro" id="IPR013253">
    <property type="entry name" value="Spc7_domain"/>
</dbReference>
<dbReference type="GO" id="GO:0034501">
    <property type="term" value="P:protein localization to kinetochore"/>
    <property type="evidence" value="ECO:0007669"/>
    <property type="project" value="TreeGrafter"/>
</dbReference>
<dbReference type="InterPro" id="IPR040850">
    <property type="entry name" value="Knl1_RWD_C"/>
</dbReference>
<comment type="caution">
    <text evidence="4">The sequence shown here is derived from an EMBL/GenBank/DDBJ whole genome shotgun (WGS) entry which is preliminary data.</text>
</comment>
<proteinExistence type="predicted"/>
<feature type="compositionally biased region" description="Polar residues" evidence="2">
    <location>
        <begin position="114"/>
        <end position="132"/>
    </location>
</feature>
<feature type="compositionally biased region" description="Low complexity" evidence="2">
    <location>
        <begin position="648"/>
        <end position="664"/>
    </location>
</feature>
<gene>
    <name evidence="4" type="ORF">DFH94DRAFT_827045</name>
</gene>
<feature type="region of interest" description="Disordered" evidence="2">
    <location>
        <begin position="291"/>
        <end position="319"/>
    </location>
</feature>
<feature type="coiled-coil region" evidence="1">
    <location>
        <begin position="909"/>
        <end position="975"/>
    </location>
</feature>
<feature type="compositionally biased region" description="Pro residues" evidence="2">
    <location>
        <begin position="408"/>
        <end position="424"/>
    </location>
</feature>
<reference evidence="4" key="1">
    <citation type="submission" date="2019-10" db="EMBL/GenBank/DDBJ databases">
        <authorList>
            <consortium name="DOE Joint Genome Institute"/>
            <person name="Kuo A."/>
            <person name="Miyauchi S."/>
            <person name="Kiss E."/>
            <person name="Drula E."/>
            <person name="Kohler A."/>
            <person name="Sanchez-Garcia M."/>
            <person name="Andreopoulos B."/>
            <person name="Barry K.W."/>
            <person name="Bonito G."/>
            <person name="Buee M."/>
            <person name="Carver A."/>
            <person name="Chen C."/>
            <person name="Cichocki N."/>
            <person name="Clum A."/>
            <person name="Culley D."/>
            <person name="Crous P.W."/>
            <person name="Fauchery L."/>
            <person name="Girlanda M."/>
            <person name="Hayes R."/>
            <person name="Keri Z."/>
            <person name="LaButti K."/>
            <person name="Lipzen A."/>
            <person name="Lombard V."/>
            <person name="Magnuson J."/>
            <person name="Maillard F."/>
            <person name="Morin E."/>
            <person name="Murat C."/>
            <person name="Nolan M."/>
            <person name="Ohm R."/>
            <person name="Pangilinan J."/>
            <person name="Pereira M."/>
            <person name="Perotto S."/>
            <person name="Peter M."/>
            <person name="Riley R."/>
            <person name="Sitrit Y."/>
            <person name="Stielow B."/>
            <person name="Szollosi G."/>
            <person name="Zifcakova L."/>
            <person name="Stursova M."/>
            <person name="Spatafora J.W."/>
            <person name="Tedersoo L."/>
            <person name="Vaario L.-M."/>
            <person name="Yamada A."/>
            <person name="Yan M."/>
            <person name="Wang P."/>
            <person name="Xu J."/>
            <person name="Bruns T."/>
            <person name="Baldrian P."/>
            <person name="Vilgalys R."/>
            <person name="Henrissat B."/>
            <person name="Grigoriev I.V."/>
            <person name="Hibbett D."/>
            <person name="Nagy L.G."/>
            <person name="Martin F.M."/>
        </authorList>
    </citation>
    <scope>NUCLEOTIDE SEQUENCE</scope>
    <source>
        <strain evidence="4">Prilba</strain>
    </source>
</reference>
<dbReference type="GO" id="GO:0007094">
    <property type="term" value="P:mitotic spindle assembly checkpoint signaling"/>
    <property type="evidence" value="ECO:0007669"/>
    <property type="project" value="TreeGrafter"/>
</dbReference>
<dbReference type="GO" id="GO:1990758">
    <property type="term" value="P:mitotic sister chromatid biorientation"/>
    <property type="evidence" value="ECO:0007669"/>
    <property type="project" value="TreeGrafter"/>
</dbReference>
<feature type="region of interest" description="Disordered" evidence="2">
    <location>
        <begin position="1"/>
        <end position="65"/>
    </location>
</feature>
<evidence type="ECO:0000313" key="4">
    <source>
        <dbReference type="EMBL" id="KAF8482127.1"/>
    </source>
</evidence>
<feature type="region of interest" description="Disordered" evidence="2">
    <location>
        <begin position="212"/>
        <end position="278"/>
    </location>
</feature>
<feature type="compositionally biased region" description="Low complexity" evidence="2">
    <location>
        <begin position="464"/>
        <end position="477"/>
    </location>
</feature>
<dbReference type="Pfam" id="PF08317">
    <property type="entry name" value="Spc7"/>
    <property type="match status" value="1"/>
</dbReference>
<keyword evidence="5" id="KW-1185">Reference proteome</keyword>
<feature type="domain" description="Spc7 kinetochore protein" evidence="3">
    <location>
        <begin position="687"/>
        <end position="1001"/>
    </location>
</feature>